<feature type="domain" description="Integrase catalytic" evidence="1">
    <location>
        <begin position="215"/>
        <end position="382"/>
    </location>
</feature>
<evidence type="ECO:0000313" key="2">
    <source>
        <dbReference type="EnsemblMetazoa" id="XP_019852412.1"/>
    </source>
</evidence>
<dbReference type="Proteomes" id="UP000007879">
    <property type="component" value="Unassembled WGS sequence"/>
</dbReference>
<sequence length="476" mass="55068">MDEGVLREVLLEELSRINRILLIPDSDSLNSASVRLECLYGHILRIHEQNVSSNIVNEEVVDTIRKLLSIVNSISEDDGFTCDSTWQLPDVIDGHRGRPKYDLPRDQLQYLIENGFTTSRICSMLCISLSTLRRRMSEYGIRVRDTYSDISDTALKDLVMEAHLSFPNAGYRFVRGWLHQRGLRIQESRIRQLMREVDPIGTNRFFRSIHRREYSVSGPQALWHLDGNHKLIRWRFVIHGAIDGFSRVVVFMNCSANNYAQTVLTLFVKAVSQFGLPARIRCDQGVENYDAAMFMLTHPLRASSINPVIVGKSVHNQRIERLWRDLFQGLLNPLNENDLFCLHYVYMNVINHHLEEWVNAWNDHRMTSCHNMSPMQMWIHGYFRLRGTSCTLAQEMFNEPVEHNYGIDWFGPLPTEVEENETNAITIPLISCPLSVASYQDLLQSFPNDHSSIMQDNSYGIDTYINVRNFVSRATI</sequence>
<dbReference type="Pfam" id="PF24764">
    <property type="entry name" value="rva_4"/>
    <property type="match status" value="1"/>
</dbReference>
<organism evidence="2 3">
    <name type="scientific">Amphimedon queenslandica</name>
    <name type="common">Sponge</name>
    <dbReference type="NCBI Taxonomy" id="400682"/>
    <lineage>
        <taxon>Eukaryota</taxon>
        <taxon>Metazoa</taxon>
        <taxon>Porifera</taxon>
        <taxon>Demospongiae</taxon>
        <taxon>Heteroscleromorpha</taxon>
        <taxon>Haplosclerida</taxon>
        <taxon>Niphatidae</taxon>
        <taxon>Amphimedon</taxon>
    </lineage>
</organism>
<dbReference type="GO" id="GO:0003676">
    <property type="term" value="F:nucleic acid binding"/>
    <property type="evidence" value="ECO:0007669"/>
    <property type="project" value="InterPro"/>
</dbReference>
<dbReference type="EnsemblMetazoa" id="XM_019996853.1">
    <property type="protein sequence ID" value="XP_019852412.1"/>
    <property type="gene ID" value="LOC109582204"/>
</dbReference>
<dbReference type="SUPFAM" id="SSF53098">
    <property type="entry name" value="Ribonuclease H-like"/>
    <property type="match status" value="1"/>
</dbReference>
<accession>A0AAN0J6M7</accession>
<protein>
    <recommendedName>
        <fullName evidence="1">Integrase catalytic domain-containing protein</fullName>
    </recommendedName>
</protein>
<proteinExistence type="predicted"/>
<dbReference type="InterPro" id="IPR001584">
    <property type="entry name" value="Integrase_cat-core"/>
</dbReference>
<dbReference type="PROSITE" id="PS50994">
    <property type="entry name" value="INTEGRASE"/>
    <property type="match status" value="1"/>
</dbReference>
<dbReference type="GeneID" id="109582204"/>
<dbReference type="InterPro" id="IPR036397">
    <property type="entry name" value="RNaseH_sf"/>
</dbReference>
<dbReference type="PANTHER" id="PTHR46791:SF5">
    <property type="entry name" value="CLR5 DOMAIN-CONTAINING PROTEIN-RELATED"/>
    <property type="match status" value="1"/>
</dbReference>
<dbReference type="PANTHER" id="PTHR46791">
    <property type="entry name" value="EXPRESSED PROTEIN"/>
    <property type="match status" value="1"/>
</dbReference>
<evidence type="ECO:0000259" key="1">
    <source>
        <dbReference type="PROSITE" id="PS50994"/>
    </source>
</evidence>
<evidence type="ECO:0000313" key="3">
    <source>
        <dbReference type="Proteomes" id="UP000007879"/>
    </source>
</evidence>
<name>A0AAN0J6M7_AMPQE</name>
<dbReference type="RefSeq" id="XP_019852412.1">
    <property type="nucleotide sequence ID" value="XM_019996853.1"/>
</dbReference>
<dbReference type="InterPro" id="IPR058913">
    <property type="entry name" value="Integrase_dom_put"/>
</dbReference>
<dbReference type="Gene3D" id="3.30.420.10">
    <property type="entry name" value="Ribonuclease H-like superfamily/Ribonuclease H"/>
    <property type="match status" value="1"/>
</dbReference>
<dbReference type="InterPro" id="IPR012337">
    <property type="entry name" value="RNaseH-like_sf"/>
</dbReference>
<dbReference type="GO" id="GO:0015074">
    <property type="term" value="P:DNA integration"/>
    <property type="evidence" value="ECO:0007669"/>
    <property type="project" value="InterPro"/>
</dbReference>
<reference evidence="2" key="2">
    <citation type="submission" date="2024-06" db="UniProtKB">
        <authorList>
            <consortium name="EnsemblMetazoa"/>
        </authorList>
    </citation>
    <scope>IDENTIFICATION</scope>
</reference>
<keyword evidence="3" id="KW-1185">Reference proteome</keyword>
<dbReference type="AlphaFoldDB" id="A0AAN0J6M7"/>
<reference evidence="3" key="1">
    <citation type="journal article" date="2010" name="Nature">
        <title>The Amphimedon queenslandica genome and the evolution of animal complexity.</title>
        <authorList>
            <person name="Srivastava M."/>
            <person name="Simakov O."/>
            <person name="Chapman J."/>
            <person name="Fahey B."/>
            <person name="Gauthier M.E."/>
            <person name="Mitros T."/>
            <person name="Richards G.S."/>
            <person name="Conaco C."/>
            <person name="Dacre M."/>
            <person name="Hellsten U."/>
            <person name="Larroux C."/>
            <person name="Putnam N.H."/>
            <person name="Stanke M."/>
            <person name="Adamska M."/>
            <person name="Darling A."/>
            <person name="Degnan S.M."/>
            <person name="Oakley T.H."/>
            <person name="Plachetzki D.C."/>
            <person name="Zhai Y."/>
            <person name="Adamski M."/>
            <person name="Calcino A."/>
            <person name="Cummins S.F."/>
            <person name="Goodstein D.M."/>
            <person name="Harris C."/>
            <person name="Jackson D.J."/>
            <person name="Leys S.P."/>
            <person name="Shu S."/>
            <person name="Woodcroft B.J."/>
            <person name="Vervoort M."/>
            <person name="Kosik K.S."/>
            <person name="Manning G."/>
            <person name="Degnan B.M."/>
            <person name="Rokhsar D.S."/>
        </authorList>
    </citation>
    <scope>NUCLEOTIDE SEQUENCE [LARGE SCALE GENOMIC DNA]</scope>
</reference>
<dbReference type="KEGG" id="aqu:109582204"/>